<dbReference type="RefSeq" id="WP_009138092.1">
    <property type="nucleotide sequence ID" value="NZ_JH594598.1"/>
</dbReference>
<dbReference type="eggNOG" id="ENOG502Z7S5">
    <property type="taxonomic scope" value="Bacteria"/>
</dbReference>
<evidence type="ECO:0000313" key="2">
    <source>
        <dbReference type="Proteomes" id="UP000004892"/>
    </source>
</evidence>
<reference evidence="1 2" key="1">
    <citation type="submission" date="2012-01" db="EMBL/GenBank/DDBJ databases">
        <title>The Genome Sequence of Odoribacter laneus YIT 12061.</title>
        <authorList>
            <consortium name="The Broad Institute Genome Sequencing Platform"/>
            <person name="Earl A."/>
            <person name="Ward D."/>
            <person name="Feldgarden M."/>
            <person name="Gevers D."/>
            <person name="Morotomi M."/>
            <person name="Young S.K."/>
            <person name="Zeng Q."/>
            <person name="Gargeya S."/>
            <person name="Fitzgerald M."/>
            <person name="Haas B."/>
            <person name="Abouelleil A."/>
            <person name="Alvarado L."/>
            <person name="Arachchi H.M."/>
            <person name="Berlin A."/>
            <person name="Chapman S.B."/>
            <person name="Gearin G."/>
            <person name="Goldberg J."/>
            <person name="Griggs A."/>
            <person name="Gujja S."/>
            <person name="Hansen M."/>
            <person name="Heiman D."/>
            <person name="Howarth C."/>
            <person name="Larimer J."/>
            <person name="Lui A."/>
            <person name="MacDonald P.J.P."/>
            <person name="McCowen C."/>
            <person name="Montmayeur A."/>
            <person name="Murphy C."/>
            <person name="Neiman D."/>
            <person name="Pearson M."/>
            <person name="Priest M."/>
            <person name="Roberts A."/>
            <person name="Saif S."/>
            <person name="Shea T."/>
            <person name="Sisk P."/>
            <person name="Stolte C."/>
            <person name="Sykes S."/>
            <person name="Wortman J."/>
            <person name="Nusbaum C."/>
            <person name="Birren B."/>
        </authorList>
    </citation>
    <scope>NUCLEOTIDE SEQUENCE [LARGE SCALE GENOMIC DNA]</scope>
    <source>
        <strain evidence="1 2">YIT 12061</strain>
    </source>
</reference>
<sequence length="380" mass="44072">MKQTFTFYPSLIASTASTANAEIFDLSIEAFEQGEYLKSLHLLLDSINKDLRTSYSNPQGNEFHIPHGPLFIRLKEDEEQLHITAPFLILPEKNQIAMLRQVSSLNFNDLDLAHLVLKGNQFYFEYHCPLSFSHPRKIHYVLKEICTIGNKYDYEFQDLFAVQRINRPFFTPYTPEEVEYVYEAIQQSCKECLQGLRYFESSRKFGDMWDILSATFLKIMYVAHPQGSLRDTLEKAIRDMNRNIPLAAIVTNGRQTLEEIQALSPEELAKSLYFTATFISDKQRSNMQKIREDYEKCYKQVSACLEAGDYRTVCLRITHKFYETYYQNHMQEDLNCILVKALTQASACSWSKAAPILYQTLEAIMQGPQKNTKFQNPIAA</sequence>
<protein>
    <submittedName>
        <fullName evidence="1">Uncharacterized protein</fullName>
    </submittedName>
</protein>
<evidence type="ECO:0000313" key="1">
    <source>
        <dbReference type="EMBL" id="EHP45104.1"/>
    </source>
</evidence>
<dbReference type="Proteomes" id="UP000004892">
    <property type="component" value="Unassembled WGS sequence"/>
</dbReference>
<keyword evidence="2" id="KW-1185">Reference proteome</keyword>
<gene>
    <name evidence="1" type="ORF">HMPREF9449_02949</name>
</gene>
<accession>H1DL13</accession>
<dbReference type="HOGENOM" id="CLU_635630_0_0_10"/>
<dbReference type="PATRIC" id="fig|742817.3.peg.3155"/>
<comment type="caution">
    <text evidence="1">The sequence shown here is derived from an EMBL/GenBank/DDBJ whole genome shotgun (WGS) entry which is preliminary data.</text>
</comment>
<dbReference type="GeneID" id="98070466"/>
<dbReference type="Gene3D" id="3.30.1460.10">
    <property type="match status" value="1"/>
</dbReference>
<dbReference type="AlphaFoldDB" id="H1DL13"/>
<organism evidence="1 2">
    <name type="scientific">Odoribacter laneus YIT 12061</name>
    <dbReference type="NCBI Taxonomy" id="742817"/>
    <lineage>
        <taxon>Bacteria</taxon>
        <taxon>Pseudomonadati</taxon>
        <taxon>Bacteroidota</taxon>
        <taxon>Bacteroidia</taxon>
        <taxon>Bacteroidales</taxon>
        <taxon>Odoribacteraceae</taxon>
        <taxon>Odoribacter</taxon>
    </lineage>
</organism>
<dbReference type="EMBL" id="ADMC01000034">
    <property type="protein sequence ID" value="EHP45104.1"/>
    <property type="molecule type" value="Genomic_DNA"/>
</dbReference>
<dbReference type="SUPFAM" id="SSF69635">
    <property type="entry name" value="Type III secretory system chaperone-like"/>
    <property type="match status" value="1"/>
</dbReference>
<proteinExistence type="predicted"/>
<name>H1DL13_9BACT</name>